<protein>
    <recommendedName>
        <fullName evidence="1">YitH/HolE acetyltransferase (GNAT) domain-containing protein</fullName>
    </recommendedName>
</protein>
<dbReference type="Gene3D" id="3.40.630.90">
    <property type="match status" value="1"/>
</dbReference>
<evidence type="ECO:0000313" key="2">
    <source>
        <dbReference type="EMBL" id="RCN53173.1"/>
    </source>
</evidence>
<dbReference type="OrthoDB" id="10550952at2759"/>
<keyword evidence="3" id="KW-1185">Reference proteome</keyword>
<dbReference type="AlphaFoldDB" id="A0A368H988"/>
<comment type="caution">
    <text evidence="2">The sequence shown here is derived from an EMBL/GenBank/DDBJ whole genome shotgun (WGS) entry which is preliminary data.</text>
</comment>
<gene>
    <name evidence="2" type="ORF">ANCCAN_00727</name>
</gene>
<organism evidence="2 3">
    <name type="scientific">Ancylostoma caninum</name>
    <name type="common">Dog hookworm</name>
    <dbReference type="NCBI Taxonomy" id="29170"/>
    <lineage>
        <taxon>Eukaryota</taxon>
        <taxon>Metazoa</taxon>
        <taxon>Ecdysozoa</taxon>
        <taxon>Nematoda</taxon>
        <taxon>Chromadorea</taxon>
        <taxon>Rhabditida</taxon>
        <taxon>Rhabditina</taxon>
        <taxon>Rhabditomorpha</taxon>
        <taxon>Strongyloidea</taxon>
        <taxon>Ancylostomatidae</taxon>
        <taxon>Ancylostomatinae</taxon>
        <taxon>Ancylostoma</taxon>
    </lineage>
</organism>
<dbReference type="EMBL" id="JOJR01000003">
    <property type="protein sequence ID" value="RCN53173.1"/>
    <property type="molecule type" value="Genomic_DNA"/>
</dbReference>
<feature type="domain" description="YitH/HolE acetyltransferase (GNAT)" evidence="1">
    <location>
        <begin position="5"/>
        <end position="72"/>
    </location>
</feature>
<proteinExistence type="predicted"/>
<evidence type="ECO:0000313" key="3">
    <source>
        <dbReference type="Proteomes" id="UP000252519"/>
    </source>
</evidence>
<dbReference type="Proteomes" id="UP000252519">
    <property type="component" value="Unassembled WGS sequence"/>
</dbReference>
<feature type="non-terminal residue" evidence="2">
    <location>
        <position position="1"/>
    </location>
</feature>
<dbReference type="Pfam" id="PF18014">
    <property type="entry name" value="Acetyltransf_18"/>
    <property type="match status" value="1"/>
</dbReference>
<reference evidence="2 3" key="1">
    <citation type="submission" date="2014-10" db="EMBL/GenBank/DDBJ databases">
        <title>Draft genome of the hookworm Ancylostoma caninum.</title>
        <authorList>
            <person name="Mitreva M."/>
        </authorList>
    </citation>
    <scope>NUCLEOTIDE SEQUENCE [LARGE SCALE GENOMIC DNA]</scope>
    <source>
        <strain evidence="2 3">Baltimore</strain>
    </source>
</reference>
<sequence length="110" mass="12368">LAICEGKTVGVGVARLLINDELFIGPLYADTFEVARALLHNLLHGRYLGQYRNVQMQIPSVNENGSRLVEEISRGRCMTDDFTQGLSTKFRVETDPSRIYSTTEYDISIV</sequence>
<name>A0A368H988_ANCCA</name>
<evidence type="ECO:0000259" key="1">
    <source>
        <dbReference type="Pfam" id="PF18014"/>
    </source>
</evidence>
<accession>A0A368H988</accession>
<dbReference type="InterPro" id="IPR041496">
    <property type="entry name" value="YitH/HolE_GNAT"/>
</dbReference>